<gene>
    <name evidence="2" type="ORF">GGQ92_002186</name>
</gene>
<keyword evidence="1" id="KW-0472">Membrane</keyword>
<name>A0A841RS21_9BACI</name>
<proteinExistence type="predicted"/>
<reference evidence="2 3" key="1">
    <citation type="submission" date="2020-08" db="EMBL/GenBank/DDBJ databases">
        <title>Genomic Encyclopedia of Type Strains, Phase IV (KMG-IV): sequencing the most valuable type-strain genomes for metagenomic binning, comparative biology and taxonomic classification.</title>
        <authorList>
            <person name="Goeker M."/>
        </authorList>
    </citation>
    <scope>NUCLEOTIDE SEQUENCE [LARGE SCALE GENOMIC DNA]</scope>
    <source>
        <strain evidence="2 3">DSM 11805</strain>
    </source>
</reference>
<dbReference type="AlphaFoldDB" id="A0A841RS21"/>
<dbReference type="RefSeq" id="WP_184248440.1">
    <property type="nucleotide sequence ID" value="NZ_BAAACU010000012.1"/>
</dbReference>
<evidence type="ECO:0000313" key="3">
    <source>
        <dbReference type="Proteomes" id="UP000572212"/>
    </source>
</evidence>
<feature type="transmembrane region" description="Helical" evidence="1">
    <location>
        <begin position="57"/>
        <end position="77"/>
    </location>
</feature>
<keyword evidence="3" id="KW-1185">Reference proteome</keyword>
<dbReference type="PANTHER" id="PTHR36111:SF2">
    <property type="entry name" value="INNER MEMBRANE PROTEIN"/>
    <property type="match status" value="1"/>
</dbReference>
<keyword evidence="1" id="KW-1133">Transmembrane helix</keyword>
<dbReference type="Pfam" id="PF04474">
    <property type="entry name" value="DUF554"/>
    <property type="match status" value="1"/>
</dbReference>
<evidence type="ECO:0008006" key="4">
    <source>
        <dbReference type="Google" id="ProtNLM"/>
    </source>
</evidence>
<feature type="transmembrane region" description="Helical" evidence="1">
    <location>
        <begin position="98"/>
        <end position="120"/>
    </location>
</feature>
<evidence type="ECO:0000256" key="1">
    <source>
        <dbReference type="SAM" id="Phobius"/>
    </source>
</evidence>
<dbReference type="InterPro" id="IPR007563">
    <property type="entry name" value="DUF554"/>
</dbReference>
<feature type="transmembrane region" description="Helical" evidence="1">
    <location>
        <begin position="140"/>
        <end position="171"/>
    </location>
</feature>
<keyword evidence="1" id="KW-0812">Transmembrane</keyword>
<dbReference type="EMBL" id="JACHON010000011">
    <property type="protein sequence ID" value="MBB6513378.1"/>
    <property type="molecule type" value="Genomic_DNA"/>
</dbReference>
<dbReference type="Proteomes" id="UP000572212">
    <property type="component" value="Unassembled WGS sequence"/>
</dbReference>
<feature type="transmembrane region" description="Helical" evidence="1">
    <location>
        <begin position="6"/>
        <end position="23"/>
    </location>
</feature>
<dbReference type="PANTHER" id="PTHR36111">
    <property type="entry name" value="INNER MEMBRANE PROTEIN-RELATED"/>
    <property type="match status" value="1"/>
</dbReference>
<organism evidence="2 3">
    <name type="scientific">Gracilibacillus halotolerans</name>
    <dbReference type="NCBI Taxonomy" id="74386"/>
    <lineage>
        <taxon>Bacteria</taxon>
        <taxon>Bacillati</taxon>
        <taxon>Bacillota</taxon>
        <taxon>Bacilli</taxon>
        <taxon>Bacillales</taxon>
        <taxon>Bacillaceae</taxon>
        <taxon>Gracilibacillus</taxon>
    </lineage>
</organism>
<feature type="transmembrane region" description="Helical" evidence="1">
    <location>
        <begin position="216"/>
        <end position="233"/>
    </location>
</feature>
<feature type="transmembrane region" description="Helical" evidence="1">
    <location>
        <begin position="192"/>
        <end position="210"/>
    </location>
</feature>
<evidence type="ECO:0000313" key="2">
    <source>
        <dbReference type="EMBL" id="MBB6513378.1"/>
    </source>
</evidence>
<sequence length="234" mass="25194">MVLYGTLMNALLIVIGTLVGLLLHRIPDSIKNTTMQAIGLIVIVIGIKMAIQVDNTILILLSLFLGAICGTAIQLENKMNALGHRIEKKWSKSNKKSITEAFITSSLIYVVGAMSIIGALNSGLSNDHEILITKGFLDGFMSLVLTTTLGYGVIFSIIPVILYQGSIALFAEGIHNFINSSILDSFTNEMTALGGVLILAIGTNILGLTKIKIGDFLPAIPVFILLFFLQLNVF</sequence>
<protein>
    <recommendedName>
        <fullName evidence="4">DUF554 domain-containing protein</fullName>
    </recommendedName>
</protein>
<accession>A0A841RS21</accession>
<comment type="caution">
    <text evidence="2">The sequence shown here is derived from an EMBL/GenBank/DDBJ whole genome shotgun (WGS) entry which is preliminary data.</text>
</comment>
<feature type="transmembrane region" description="Helical" evidence="1">
    <location>
        <begin position="35"/>
        <end position="51"/>
    </location>
</feature>